<dbReference type="Proteomes" id="UP000051931">
    <property type="component" value="Unassembled WGS sequence"/>
</dbReference>
<protein>
    <recommendedName>
        <fullName evidence="4">Integral membrane protein</fullName>
    </recommendedName>
</protein>
<evidence type="ECO:0000313" key="2">
    <source>
        <dbReference type="EMBL" id="KRL62782.1"/>
    </source>
</evidence>
<dbReference type="RefSeq" id="WP_027825189.1">
    <property type="nucleotide sequence ID" value="NZ_AUEI01000010.1"/>
</dbReference>
<evidence type="ECO:0000313" key="3">
    <source>
        <dbReference type="Proteomes" id="UP000051931"/>
    </source>
</evidence>
<dbReference type="InterPro" id="IPR009732">
    <property type="entry name" value="DUF1304"/>
</dbReference>
<proteinExistence type="predicted"/>
<keyword evidence="1" id="KW-0472">Membrane</keyword>
<dbReference type="EMBL" id="AZFB01000007">
    <property type="protein sequence ID" value="KRL62782.1"/>
    <property type="molecule type" value="Genomic_DNA"/>
</dbReference>
<reference evidence="2 3" key="1">
    <citation type="journal article" date="2015" name="Genome Announc.">
        <title>Expanding the biotechnology potential of lactobacilli through comparative genomics of 213 strains and associated genera.</title>
        <authorList>
            <person name="Sun Z."/>
            <person name="Harris H.M."/>
            <person name="McCann A."/>
            <person name="Guo C."/>
            <person name="Argimon S."/>
            <person name="Zhang W."/>
            <person name="Yang X."/>
            <person name="Jeffery I.B."/>
            <person name="Cooney J.C."/>
            <person name="Kagawa T.F."/>
            <person name="Liu W."/>
            <person name="Song Y."/>
            <person name="Salvetti E."/>
            <person name="Wrobel A."/>
            <person name="Rasinkangas P."/>
            <person name="Parkhill J."/>
            <person name="Rea M.C."/>
            <person name="O'Sullivan O."/>
            <person name="Ritari J."/>
            <person name="Douillard F.P."/>
            <person name="Paul Ross R."/>
            <person name="Yang R."/>
            <person name="Briner A.E."/>
            <person name="Felis G.E."/>
            <person name="de Vos W.M."/>
            <person name="Barrangou R."/>
            <person name="Klaenhammer T.R."/>
            <person name="Caufield P.W."/>
            <person name="Cui Y."/>
            <person name="Zhang H."/>
            <person name="O'Toole P.W."/>
        </authorList>
    </citation>
    <scope>NUCLEOTIDE SEQUENCE [LARGE SCALE GENOMIC DNA]</scope>
    <source>
        <strain evidence="2 3">DSM 15354</strain>
    </source>
</reference>
<dbReference type="PATRIC" id="fig|1122152.4.peg.1287"/>
<keyword evidence="1" id="KW-1133">Transmembrane helix</keyword>
<evidence type="ECO:0000256" key="1">
    <source>
        <dbReference type="SAM" id="Phobius"/>
    </source>
</evidence>
<dbReference type="eggNOG" id="COG3759">
    <property type="taxonomic scope" value="Bacteria"/>
</dbReference>
<keyword evidence="1" id="KW-0812">Transmembrane</keyword>
<feature type="transmembrane region" description="Helical" evidence="1">
    <location>
        <begin position="55"/>
        <end position="72"/>
    </location>
</feature>
<feature type="transmembrane region" description="Helical" evidence="1">
    <location>
        <begin position="6"/>
        <end position="25"/>
    </location>
</feature>
<gene>
    <name evidence="2" type="ORF">FC23_GL001253</name>
</gene>
<sequence length="124" mass="13568">MSTFSTILLLILAVEHLVIAFMEIMGTPEKQAKAFDLALAYVKQPEARISMANQGIYNGMLAIIIIFAQILITQPNLIYINILLASFITVVGFFGGLTATKKIFLVQMTPGLLAVIVSTLALYF</sequence>
<comment type="caution">
    <text evidence="2">The sequence shown here is derived from an EMBL/GenBank/DDBJ whole genome shotgun (WGS) entry which is preliminary data.</text>
</comment>
<dbReference type="PANTHER" id="PTHR38446">
    <property type="entry name" value="BLL0914 PROTEIN"/>
    <property type="match status" value="1"/>
</dbReference>
<name>A0A0R1S2L1_9LACO</name>
<dbReference type="STRING" id="1122152.GCA_000425905_01240"/>
<evidence type="ECO:0008006" key="4">
    <source>
        <dbReference type="Google" id="ProtNLM"/>
    </source>
</evidence>
<organism evidence="2 3">
    <name type="scientific">Lactobacillus psittaci DSM 15354</name>
    <dbReference type="NCBI Taxonomy" id="1122152"/>
    <lineage>
        <taxon>Bacteria</taxon>
        <taxon>Bacillati</taxon>
        <taxon>Bacillota</taxon>
        <taxon>Bacilli</taxon>
        <taxon>Lactobacillales</taxon>
        <taxon>Lactobacillaceae</taxon>
        <taxon>Lactobacillus</taxon>
    </lineage>
</organism>
<dbReference type="AlphaFoldDB" id="A0A0R1S2L1"/>
<dbReference type="Pfam" id="PF06993">
    <property type="entry name" value="DUF1304"/>
    <property type="match status" value="1"/>
</dbReference>
<keyword evidence="3" id="KW-1185">Reference proteome</keyword>
<feature type="transmembrane region" description="Helical" evidence="1">
    <location>
        <begin position="104"/>
        <end position="123"/>
    </location>
</feature>
<dbReference type="OrthoDB" id="9803832at2"/>
<dbReference type="PANTHER" id="PTHR38446:SF1">
    <property type="entry name" value="BLL0914 PROTEIN"/>
    <property type="match status" value="1"/>
</dbReference>
<feature type="transmembrane region" description="Helical" evidence="1">
    <location>
        <begin position="78"/>
        <end position="97"/>
    </location>
</feature>
<accession>A0A0R1S2L1</accession>